<evidence type="ECO:0000259" key="2">
    <source>
        <dbReference type="Pfam" id="PF24705"/>
    </source>
</evidence>
<feature type="compositionally biased region" description="Basic and acidic residues" evidence="1">
    <location>
        <begin position="225"/>
        <end position="240"/>
    </location>
</feature>
<dbReference type="AlphaFoldDB" id="A0A4V2ESI8"/>
<dbReference type="OrthoDB" id="3481864at2"/>
<dbReference type="Proteomes" id="UP000294257">
    <property type="component" value="Unassembled WGS sequence"/>
</dbReference>
<dbReference type="EMBL" id="SGWQ01000005">
    <property type="protein sequence ID" value="RZS37723.1"/>
    <property type="molecule type" value="Genomic_DNA"/>
</dbReference>
<name>A0A4V2ESI8_9PSEU</name>
<gene>
    <name evidence="3" type="ORF">EV193_105281</name>
</gene>
<protein>
    <recommendedName>
        <fullName evidence="2">DUF7668 domain-containing protein</fullName>
    </recommendedName>
</protein>
<evidence type="ECO:0000256" key="1">
    <source>
        <dbReference type="SAM" id="MobiDB-lite"/>
    </source>
</evidence>
<dbReference type="Pfam" id="PF24705">
    <property type="entry name" value="DUF7668"/>
    <property type="match status" value="1"/>
</dbReference>
<organism evidence="3 4">
    <name type="scientific">Herbihabitans rhizosphaerae</name>
    <dbReference type="NCBI Taxonomy" id="1872711"/>
    <lineage>
        <taxon>Bacteria</taxon>
        <taxon>Bacillati</taxon>
        <taxon>Actinomycetota</taxon>
        <taxon>Actinomycetes</taxon>
        <taxon>Pseudonocardiales</taxon>
        <taxon>Pseudonocardiaceae</taxon>
        <taxon>Herbihabitans</taxon>
    </lineage>
</organism>
<sequence length="254" mass="28396">MDQPELIRLDNDEAVEDFLGGFGRFHDAVLRRVMLIMREPDERRAVVELLAQRPPNSDGPWFHVELRFDGLSGYRFEETDRVSHRVLSDGVDVRLSNGAVHVDLGYQYVTGASCEAHYTRIPEPDELPHGAVQAIRSTVAALVAGRAPADVKRVIDEYPATLVYPEDDPYAALEPIAGERDGVRVFHLDCPLWTKEEGRSDLEVRLTLVEVGTGCSTSRSTTSWSRDRRADAREPRDQPVRHGRRTAGAGRGDP</sequence>
<proteinExistence type="predicted"/>
<accession>A0A4V2ESI8</accession>
<comment type="caution">
    <text evidence="3">The sequence shown here is derived from an EMBL/GenBank/DDBJ whole genome shotgun (WGS) entry which is preliminary data.</text>
</comment>
<dbReference type="InterPro" id="IPR056085">
    <property type="entry name" value="DUF7668"/>
</dbReference>
<reference evidence="3 4" key="1">
    <citation type="submission" date="2019-02" db="EMBL/GenBank/DDBJ databases">
        <title>Genomic Encyclopedia of Type Strains, Phase IV (KMG-IV): sequencing the most valuable type-strain genomes for metagenomic binning, comparative biology and taxonomic classification.</title>
        <authorList>
            <person name="Goeker M."/>
        </authorList>
    </citation>
    <scope>NUCLEOTIDE SEQUENCE [LARGE SCALE GENOMIC DNA]</scope>
    <source>
        <strain evidence="3 4">DSM 101727</strain>
    </source>
</reference>
<feature type="domain" description="DUF7668" evidence="2">
    <location>
        <begin position="132"/>
        <end position="215"/>
    </location>
</feature>
<dbReference type="RefSeq" id="WP_130345175.1">
    <property type="nucleotide sequence ID" value="NZ_SGWQ01000005.1"/>
</dbReference>
<keyword evidence="4" id="KW-1185">Reference proteome</keyword>
<feature type="region of interest" description="Disordered" evidence="1">
    <location>
        <begin position="215"/>
        <end position="254"/>
    </location>
</feature>
<evidence type="ECO:0000313" key="3">
    <source>
        <dbReference type="EMBL" id="RZS37723.1"/>
    </source>
</evidence>
<evidence type="ECO:0000313" key="4">
    <source>
        <dbReference type="Proteomes" id="UP000294257"/>
    </source>
</evidence>